<proteinExistence type="predicted"/>
<keyword evidence="2" id="KW-1185">Reference proteome</keyword>
<sequence>MEKFLQPREFVSQSVACQVELEMRRSEKQTDKIFPERPLGGREKVCVISDNKTSYIRGTNIRQGPFEVATMTRVTSQRQNKREIITTKVLVISGHYFAGKYYGEISHKLYLKSRKLKRLACVQDVVTNHKNGEIVGEPIKKEGCNEPLKTYAFLGSL</sequence>
<gene>
    <name evidence="1" type="ORF">TNS_ORF85</name>
</gene>
<reference evidence="1 2" key="1">
    <citation type="journal article" date="2014" name="Arch. Virol.">
        <title>Complete genome sequence of Tunisvirus, a new member of the proposed family Marseilleviridae.</title>
        <authorList>
            <person name="Aherfi S."/>
            <person name="Boughalmi M."/>
            <person name="Pagnier I."/>
            <person name="Fournous G."/>
            <person name="La Scola B."/>
            <person name="Raoult D."/>
            <person name="Colson P."/>
        </authorList>
    </citation>
    <scope>NUCLEOTIDE SEQUENCE [LARGE SCALE GENOMIC DNA]</scope>
    <source>
        <strain evidence="1 2">U484</strain>
    </source>
</reference>
<evidence type="ECO:0000313" key="2">
    <source>
        <dbReference type="Proteomes" id="UP000232615"/>
    </source>
</evidence>
<protein>
    <submittedName>
        <fullName evidence="1">Uncharacterized protein</fullName>
    </submittedName>
</protein>
<dbReference type="EMBL" id="KF483846">
    <property type="protein sequence ID" value="AHC54803.1"/>
    <property type="molecule type" value="Genomic_DNA"/>
</dbReference>
<accession>V9SD43</accession>
<dbReference type="Proteomes" id="UP000232615">
    <property type="component" value="Segment"/>
</dbReference>
<name>V9SD43_9VIRU</name>
<evidence type="ECO:0000313" key="1">
    <source>
        <dbReference type="EMBL" id="AHC54803.1"/>
    </source>
</evidence>
<organism evidence="1 2">
    <name type="scientific">Tunisvirus fontaine2</name>
    <dbReference type="NCBI Taxonomy" id="1421067"/>
    <lineage>
        <taxon>Viruses</taxon>
        <taxon>Varidnaviria</taxon>
        <taxon>Bamfordvirae</taxon>
        <taxon>Nucleocytoviricota</taxon>
        <taxon>Megaviricetes</taxon>
        <taxon>Pimascovirales</taxon>
        <taxon>Pimascovirales incertae sedis</taxon>
        <taxon>Marseilleviridae</taxon>
        <taxon>Losannavirus</taxon>
        <taxon>Losannavirus tunisense</taxon>
    </lineage>
</organism>